<dbReference type="RefSeq" id="WP_131367335.1">
    <property type="nucleotide sequence ID" value="NZ_SJKB01000038.1"/>
</dbReference>
<dbReference type="EMBL" id="SJKB01000038">
    <property type="protein sequence ID" value="TCC45423.1"/>
    <property type="molecule type" value="Genomic_DNA"/>
</dbReference>
<dbReference type="Pfam" id="PF00583">
    <property type="entry name" value="Acetyltransf_1"/>
    <property type="match status" value="1"/>
</dbReference>
<evidence type="ECO:0000256" key="3">
    <source>
        <dbReference type="SAM" id="MobiDB-lite"/>
    </source>
</evidence>
<keyword evidence="2" id="KW-0012">Acyltransferase</keyword>
<evidence type="ECO:0000256" key="2">
    <source>
        <dbReference type="ARBA" id="ARBA00023315"/>
    </source>
</evidence>
<proteinExistence type="predicted"/>
<dbReference type="AlphaFoldDB" id="A0A4R0JER6"/>
<protein>
    <submittedName>
        <fullName evidence="5">GNAT family N-acetyltransferase</fullName>
    </submittedName>
</protein>
<keyword evidence="1 5" id="KW-0808">Transferase</keyword>
<feature type="domain" description="N-acetyltransferase" evidence="4">
    <location>
        <begin position="264"/>
        <end position="415"/>
    </location>
</feature>
<dbReference type="Proteomes" id="UP000291144">
    <property type="component" value="Unassembled WGS sequence"/>
</dbReference>
<dbReference type="InterPro" id="IPR000182">
    <property type="entry name" value="GNAT_dom"/>
</dbReference>
<evidence type="ECO:0000259" key="4">
    <source>
        <dbReference type="PROSITE" id="PS51186"/>
    </source>
</evidence>
<evidence type="ECO:0000313" key="5">
    <source>
        <dbReference type="EMBL" id="TCC45423.1"/>
    </source>
</evidence>
<evidence type="ECO:0000313" key="6">
    <source>
        <dbReference type="Proteomes" id="UP000291144"/>
    </source>
</evidence>
<dbReference type="Gene3D" id="3.40.630.30">
    <property type="match status" value="1"/>
</dbReference>
<dbReference type="CDD" id="cd04301">
    <property type="entry name" value="NAT_SF"/>
    <property type="match status" value="1"/>
</dbReference>
<dbReference type="InterPro" id="IPR016181">
    <property type="entry name" value="Acyl_CoA_acyltransferase"/>
</dbReference>
<dbReference type="PROSITE" id="PS51186">
    <property type="entry name" value="GNAT"/>
    <property type="match status" value="1"/>
</dbReference>
<comment type="caution">
    <text evidence="5">The sequence shown here is derived from an EMBL/GenBank/DDBJ whole genome shotgun (WGS) entry which is preliminary data.</text>
</comment>
<dbReference type="OrthoDB" id="3405537at2"/>
<reference evidence="5 6" key="1">
    <citation type="submission" date="2019-02" db="EMBL/GenBank/DDBJ databases">
        <title>Kribbella capetownensis sp. nov. and Kribbella speibonae sp. nov., isolated from soil.</title>
        <authorList>
            <person name="Curtis S.M."/>
            <person name="Norton I."/>
            <person name="Everest G.J."/>
            <person name="Meyers P.R."/>
        </authorList>
    </citation>
    <scope>NUCLEOTIDE SEQUENCE [LARGE SCALE GENOMIC DNA]</scope>
    <source>
        <strain evidence="5 6">NRRL B-24813</strain>
    </source>
</reference>
<feature type="compositionally biased region" description="Basic and acidic residues" evidence="3">
    <location>
        <begin position="9"/>
        <end position="24"/>
    </location>
</feature>
<name>A0A4R0JER6_9ACTN</name>
<dbReference type="GO" id="GO:0016747">
    <property type="term" value="F:acyltransferase activity, transferring groups other than amino-acyl groups"/>
    <property type="evidence" value="ECO:0007669"/>
    <property type="project" value="InterPro"/>
</dbReference>
<sequence>MAAYGTNDAQRDENVHSRREEGAPRHHGHHPAPVGETGPPLSQDQWLAWIHELVWCHRVTPLWRRRDAVALHQPLVKGVTIDYIDKSLGIPSTRLMFPSRSRCSPRGRSPRPNLHTCADTESHWMFRMDSGSPPAPDTVTGRLRVWASTFVGAGNRAIGELILECAAVLVGRRLGYSAQLAFLQAAKGIRTWARYADRRIKSPCSANPLGPLAGRRLPEAGCIHPAASADEGAGSGGWQLQRPPGSCEDGDVPVLTYLEMTRPSELLPATSPLVDRVQLTPIEGDVVRVLTLAVGCKFAWPSHRWDRQQWMDYLANNAMRHWAGAVDGESIGLVSLNMQGHPDVEIDSFGVLPELIGRGFGGAFLTEAVARIWALPAQRIWLHTSSDDHPNALKNYLARGFRRFQPSQVCTADQS</sequence>
<organism evidence="5 6">
    <name type="scientific">Kribbella pittospori</name>
    <dbReference type="NCBI Taxonomy" id="722689"/>
    <lineage>
        <taxon>Bacteria</taxon>
        <taxon>Bacillati</taxon>
        <taxon>Actinomycetota</taxon>
        <taxon>Actinomycetes</taxon>
        <taxon>Propionibacteriales</taxon>
        <taxon>Kribbellaceae</taxon>
        <taxon>Kribbella</taxon>
    </lineage>
</organism>
<accession>A0A4R0JER6</accession>
<dbReference type="PANTHER" id="PTHR43877">
    <property type="entry name" value="AMINOALKYLPHOSPHONATE N-ACETYLTRANSFERASE-RELATED-RELATED"/>
    <property type="match status" value="1"/>
</dbReference>
<evidence type="ECO:0000256" key="1">
    <source>
        <dbReference type="ARBA" id="ARBA00022679"/>
    </source>
</evidence>
<feature type="region of interest" description="Disordered" evidence="3">
    <location>
        <begin position="1"/>
        <end position="39"/>
    </location>
</feature>
<dbReference type="InterPro" id="IPR050832">
    <property type="entry name" value="Bact_Acetyltransf"/>
</dbReference>
<keyword evidence="6" id="KW-1185">Reference proteome</keyword>
<gene>
    <name evidence="5" type="ORF">E0H73_44830</name>
</gene>
<dbReference type="SUPFAM" id="SSF55729">
    <property type="entry name" value="Acyl-CoA N-acyltransferases (Nat)"/>
    <property type="match status" value="1"/>
</dbReference>